<dbReference type="InterPro" id="IPR003675">
    <property type="entry name" value="Rce1/LyrA-like_dom"/>
</dbReference>
<feature type="transmembrane region" description="Helical" evidence="1">
    <location>
        <begin position="162"/>
        <end position="180"/>
    </location>
</feature>
<keyword evidence="1" id="KW-1133">Transmembrane helix</keyword>
<evidence type="ECO:0000256" key="1">
    <source>
        <dbReference type="SAM" id="Phobius"/>
    </source>
</evidence>
<feature type="transmembrane region" description="Helical" evidence="1">
    <location>
        <begin position="87"/>
        <end position="105"/>
    </location>
</feature>
<feature type="transmembrane region" description="Helical" evidence="1">
    <location>
        <begin position="55"/>
        <end position="75"/>
    </location>
</feature>
<feature type="transmembrane region" description="Helical" evidence="1">
    <location>
        <begin position="120"/>
        <end position="141"/>
    </location>
</feature>
<evidence type="ECO:0000313" key="3">
    <source>
        <dbReference type="EMBL" id="SLM18042.1"/>
    </source>
</evidence>
<dbReference type="Pfam" id="PF02517">
    <property type="entry name" value="Rce1-like"/>
    <property type="match status" value="1"/>
</dbReference>
<feature type="transmembrane region" description="Helical" evidence="1">
    <location>
        <begin position="186"/>
        <end position="204"/>
    </location>
</feature>
<feature type="domain" description="CAAX prenyl protease 2/Lysostaphin resistance protein A-like" evidence="2">
    <location>
        <begin position="120"/>
        <end position="219"/>
    </location>
</feature>
<dbReference type="EMBL" id="FWDO01000004">
    <property type="protein sequence ID" value="SLM18042.1"/>
    <property type="molecule type" value="Genomic_DNA"/>
</dbReference>
<protein>
    <recommendedName>
        <fullName evidence="2">CAAX prenyl protease 2/Lysostaphin resistance protein A-like domain-containing protein</fullName>
    </recommendedName>
</protein>
<keyword evidence="1" id="KW-0812">Transmembrane</keyword>
<dbReference type="GO" id="GO:0004175">
    <property type="term" value="F:endopeptidase activity"/>
    <property type="evidence" value="ECO:0007669"/>
    <property type="project" value="UniProtKB-ARBA"/>
</dbReference>
<reference evidence="3" key="1">
    <citation type="submission" date="2017-02" db="EMBL/GenBank/DDBJ databases">
        <authorList>
            <person name="Regsiter A."/>
            <person name="William W."/>
        </authorList>
    </citation>
    <scope>NUCLEOTIDE SEQUENCE</scope>
    <source>
        <strain evidence="3">BdmA 4</strain>
    </source>
</reference>
<keyword evidence="1" id="KW-0472">Membrane</keyword>
<dbReference type="AlphaFoldDB" id="A0A3P3XP23"/>
<name>A0A3P3XP23_9SPIR</name>
<accession>A0A3P3XP23</accession>
<organism evidence="3">
    <name type="scientific">uncultured spirochete</name>
    <dbReference type="NCBI Taxonomy" id="156406"/>
    <lineage>
        <taxon>Bacteria</taxon>
        <taxon>Pseudomonadati</taxon>
        <taxon>Spirochaetota</taxon>
        <taxon>Spirochaetia</taxon>
        <taxon>Spirochaetales</taxon>
        <taxon>environmental samples</taxon>
    </lineage>
</organism>
<evidence type="ECO:0000259" key="2">
    <source>
        <dbReference type="Pfam" id="PF02517"/>
    </source>
</evidence>
<proteinExistence type="predicted"/>
<gene>
    <name evidence="3" type="ORF">SPIRO4BDMA_40614</name>
</gene>
<dbReference type="GO" id="GO:0080120">
    <property type="term" value="P:CAAX-box protein maturation"/>
    <property type="evidence" value="ECO:0007669"/>
    <property type="project" value="UniProtKB-ARBA"/>
</dbReference>
<sequence>MSIIFALILVLLFILLHVHSLWAKPFVRCSWGIVICLLLTLILNHVRDLTGQREFFLSALFLLACLEITIFYYLRIRETSIDEKRRGVGNLVLAAIIIFLIMLPLRKSSLPFVNNRPIDIVFYSITFFLFAFIEELTFRYLPMNQFITLARFDGIIRTRPNIRDIATILLSSLLFSFVHFDITPSVLVGHLFFGILMCLLYLTTKRLWLLVLVHGIYKIFAM</sequence>